<evidence type="ECO:0000259" key="13">
    <source>
        <dbReference type="PROSITE" id="PS51296"/>
    </source>
</evidence>
<evidence type="ECO:0000256" key="9">
    <source>
        <dbReference type="ARBA" id="ARBA00023157"/>
    </source>
</evidence>
<name>A0A1M6TFR5_9AQUI</name>
<dbReference type="GO" id="GO:0008121">
    <property type="term" value="F:quinol-cytochrome-c reductase activity"/>
    <property type="evidence" value="ECO:0007669"/>
    <property type="project" value="InterPro"/>
</dbReference>
<dbReference type="GO" id="GO:0046872">
    <property type="term" value="F:metal ion binding"/>
    <property type="evidence" value="ECO:0007669"/>
    <property type="project" value="UniProtKB-KW"/>
</dbReference>
<reference evidence="14 15" key="1">
    <citation type="submission" date="2016-11" db="EMBL/GenBank/DDBJ databases">
        <authorList>
            <person name="Jaros S."/>
            <person name="Januszkiewicz K."/>
            <person name="Wedrychowicz H."/>
        </authorList>
    </citation>
    <scope>NUCLEOTIDE SEQUENCE [LARGE SCALE GENOMIC DNA]</scope>
    <source>
        <strain evidence="14 15">DSM 19557</strain>
    </source>
</reference>
<gene>
    <name evidence="14" type="ORF">SAMN05444391_1439</name>
</gene>
<dbReference type="InterPro" id="IPR036922">
    <property type="entry name" value="Rieske_2Fe-2S_sf"/>
</dbReference>
<protein>
    <submittedName>
        <fullName evidence="14">Ubiquinol-cytochrome c reductase iron-sulfur subunit</fullName>
    </submittedName>
</protein>
<evidence type="ECO:0000256" key="1">
    <source>
        <dbReference type="ARBA" id="ARBA00004167"/>
    </source>
</evidence>
<keyword evidence="2 12" id="KW-0812">Transmembrane</keyword>
<keyword evidence="8 12" id="KW-0472">Membrane</keyword>
<evidence type="ECO:0000256" key="2">
    <source>
        <dbReference type="ARBA" id="ARBA00022692"/>
    </source>
</evidence>
<dbReference type="InterPro" id="IPR017941">
    <property type="entry name" value="Rieske_2Fe-2S"/>
</dbReference>
<keyword evidence="3" id="KW-0001">2Fe-2S</keyword>
<comment type="cofactor">
    <cofactor evidence="10">
        <name>[2Fe-2S] cluster</name>
        <dbReference type="ChEBI" id="CHEBI:190135"/>
    </cofactor>
</comment>
<evidence type="ECO:0000256" key="3">
    <source>
        <dbReference type="ARBA" id="ARBA00022714"/>
    </source>
</evidence>
<dbReference type="RefSeq" id="WP_079654520.1">
    <property type="nucleotide sequence ID" value="NZ_LT670846.1"/>
</dbReference>
<dbReference type="EMBL" id="LT670846">
    <property type="protein sequence ID" value="SHK55686.1"/>
    <property type="molecule type" value="Genomic_DNA"/>
</dbReference>
<dbReference type="GO" id="GO:0016020">
    <property type="term" value="C:membrane"/>
    <property type="evidence" value="ECO:0007669"/>
    <property type="project" value="UniProtKB-SubCell"/>
</dbReference>
<evidence type="ECO:0000256" key="8">
    <source>
        <dbReference type="ARBA" id="ARBA00023136"/>
    </source>
</evidence>
<evidence type="ECO:0000256" key="6">
    <source>
        <dbReference type="ARBA" id="ARBA00023004"/>
    </source>
</evidence>
<keyword evidence="15" id="KW-1185">Reference proteome</keyword>
<dbReference type="Gene3D" id="1.20.5.510">
    <property type="entry name" value="Single helix bin"/>
    <property type="match status" value="1"/>
</dbReference>
<organism evidence="14 15">
    <name type="scientific">Thermocrinis minervae</name>
    <dbReference type="NCBI Taxonomy" id="381751"/>
    <lineage>
        <taxon>Bacteria</taxon>
        <taxon>Pseudomonadati</taxon>
        <taxon>Aquificota</taxon>
        <taxon>Aquificia</taxon>
        <taxon>Aquificales</taxon>
        <taxon>Aquificaceae</taxon>
        <taxon>Thermocrinis</taxon>
    </lineage>
</organism>
<keyword evidence="9" id="KW-1015">Disulfide bond</keyword>
<keyword evidence="7" id="KW-0411">Iron-sulfur</keyword>
<keyword evidence="4" id="KW-0479">Metal-binding</keyword>
<dbReference type="Proteomes" id="UP000189810">
    <property type="component" value="Chromosome I"/>
</dbReference>
<sequence>METSRRDLLGLAIGGLGLVGVAGVLYPLLKTLAPSASSLAGAKVEVDGSQIPEGQVRVVSWKGKPVFVVHLPQNFQWPGKTKETDNYKLLQGQPLYALVAVCTHLGCVPLWKPQGEAEYNYPVFHCPCHGGFYSPWGDNIAGPPPRPLHVPPQKVEGTKLIIGEPGFVKELT</sequence>
<dbReference type="InterPro" id="IPR006311">
    <property type="entry name" value="TAT_signal"/>
</dbReference>
<evidence type="ECO:0000256" key="12">
    <source>
        <dbReference type="SAM" id="Phobius"/>
    </source>
</evidence>
<feature type="domain" description="Rieske" evidence="13">
    <location>
        <begin position="63"/>
        <end position="162"/>
    </location>
</feature>
<evidence type="ECO:0000313" key="15">
    <source>
        <dbReference type="Proteomes" id="UP000189810"/>
    </source>
</evidence>
<dbReference type="PROSITE" id="PS51318">
    <property type="entry name" value="TAT"/>
    <property type="match status" value="1"/>
</dbReference>
<evidence type="ECO:0000256" key="4">
    <source>
        <dbReference type="ARBA" id="ARBA00022723"/>
    </source>
</evidence>
<dbReference type="OrthoDB" id="9767869at2"/>
<dbReference type="Pfam" id="PF00355">
    <property type="entry name" value="Rieske"/>
    <property type="match status" value="1"/>
</dbReference>
<evidence type="ECO:0000256" key="5">
    <source>
        <dbReference type="ARBA" id="ARBA00022989"/>
    </source>
</evidence>
<dbReference type="Gene3D" id="2.102.10.10">
    <property type="entry name" value="Rieske [2Fe-2S] iron-sulphur domain"/>
    <property type="match status" value="1"/>
</dbReference>
<proteinExistence type="predicted"/>
<evidence type="ECO:0000256" key="11">
    <source>
        <dbReference type="RuleBase" id="RU004497"/>
    </source>
</evidence>
<dbReference type="InterPro" id="IPR006317">
    <property type="entry name" value="Ubiquinol_cyt_c_Rdtase_Fe-S-su"/>
</dbReference>
<keyword evidence="5 12" id="KW-1133">Transmembrane helix</keyword>
<dbReference type="NCBIfam" id="TIGR01416">
    <property type="entry name" value="Rieske_proteo"/>
    <property type="match status" value="1"/>
</dbReference>
<dbReference type="AlphaFoldDB" id="A0A1M6TFR5"/>
<dbReference type="GO" id="GO:0051537">
    <property type="term" value="F:2 iron, 2 sulfur cluster binding"/>
    <property type="evidence" value="ECO:0007669"/>
    <property type="project" value="UniProtKB-KW"/>
</dbReference>
<dbReference type="PRINTS" id="PR00162">
    <property type="entry name" value="RIESKE"/>
</dbReference>
<dbReference type="STRING" id="381751.SAMN05444391_1439"/>
<comment type="subcellular location">
    <subcellularLocation>
        <location evidence="1">Membrane</location>
        <topology evidence="1">Single-pass membrane protein</topology>
    </subcellularLocation>
</comment>
<dbReference type="InterPro" id="IPR014349">
    <property type="entry name" value="Rieske_Fe-S_prot"/>
</dbReference>
<evidence type="ECO:0000256" key="7">
    <source>
        <dbReference type="ARBA" id="ARBA00023014"/>
    </source>
</evidence>
<keyword evidence="6" id="KW-0408">Iron</keyword>
<comment type="subunit">
    <text evidence="11">The main subunits of complex b-c1 are: cytochrome b, cytochrome c1 and the Rieske protein.</text>
</comment>
<dbReference type="SUPFAM" id="SSF50022">
    <property type="entry name" value="ISP domain"/>
    <property type="match status" value="1"/>
</dbReference>
<accession>A0A1M6TFR5</accession>
<dbReference type="PANTHER" id="PTHR10134">
    <property type="entry name" value="CYTOCHROME B-C1 COMPLEX SUBUNIT RIESKE, MITOCHONDRIAL"/>
    <property type="match status" value="1"/>
</dbReference>
<evidence type="ECO:0000313" key="14">
    <source>
        <dbReference type="EMBL" id="SHK55686.1"/>
    </source>
</evidence>
<dbReference type="InterPro" id="IPR005805">
    <property type="entry name" value="Rieske_Fe-S_prot_C"/>
</dbReference>
<dbReference type="PROSITE" id="PS51296">
    <property type="entry name" value="RIESKE"/>
    <property type="match status" value="1"/>
</dbReference>
<feature type="transmembrane region" description="Helical" evidence="12">
    <location>
        <begin position="7"/>
        <end position="29"/>
    </location>
</feature>
<evidence type="ECO:0000256" key="10">
    <source>
        <dbReference type="ARBA" id="ARBA00034078"/>
    </source>
</evidence>